<gene>
    <name evidence="1" type="ORF">CFK37_01160</name>
</gene>
<evidence type="ECO:0008006" key="3">
    <source>
        <dbReference type="Google" id="ProtNLM"/>
    </source>
</evidence>
<dbReference type="Proteomes" id="UP000198312">
    <property type="component" value="Chromosome"/>
</dbReference>
<proteinExistence type="predicted"/>
<evidence type="ECO:0000313" key="1">
    <source>
        <dbReference type="EMBL" id="ASK60916.1"/>
    </source>
</evidence>
<protein>
    <recommendedName>
        <fullName evidence="3">Flagellar protein</fullName>
    </recommendedName>
</protein>
<dbReference type="RefSeq" id="WP_089060193.1">
    <property type="nucleotide sequence ID" value="NZ_CP022315.1"/>
</dbReference>
<sequence length="80" mass="9141">MGELVRNCRLCQKQMESSPFTMCSKCLTESNRVQSFVAKHPHVSIERISNETEVPYDKVEQMVMLGLNEKDTMESQAKSS</sequence>
<accession>A0A220TYX8</accession>
<dbReference type="AlphaFoldDB" id="A0A220TYX8"/>
<name>A0A220TYX8_9BACI</name>
<evidence type="ECO:0000313" key="2">
    <source>
        <dbReference type="Proteomes" id="UP000198312"/>
    </source>
</evidence>
<reference evidence="1 2" key="1">
    <citation type="submission" date="2017-07" db="EMBL/GenBank/DDBJ databases">
        <title>Virgibacillus sp. LM2416.</title>
        <authorList>
            <person name="Tak E.J."/>
            <person name="Bae J.-W."/>
        </authorList>
    </citation>
    <scope>NUCLEOTIDE SEQUENCE [LARGE SCALE GENOMIC DNA]</scope>
    <source>
        <strain evidence="1 2">LM2416</strain>
    </source>
</reference>
<dbReference type="KEGG" id="vil:CFK37_01160"/>
<dbReference type="EMBL" id="CP022315">
    <property type="protein sequence ID" value="ASK60916.1"/>
    <property type="molecule type" value="Genomic_DNA"/>
</dbReference>
<keyword evidence="2" id="KW-1185">Reference proteome</keyword>
<organism evidence="1 2">
    <name type="scientific">Virgibacillus phasianinus</name>
    <dbReference type="NCBI Taxonomy" id="2017483"/>
    <lineage>
        <taxon>Bacteria</taxon>
        <taxon>Bacillati</taxon>
        <taxon>Bacillota</taxon>
        <taxon>Bacilli</taxon>
        <taxon>Bacillales</taxon>
        <taxon>Bacillaceae</taxon>
        <taxon>Virgibacillus</taxon>
    </lineage>
</organism>
<dbReference type="OrthoDB" id="2721147at2"/>